<dbReference type="InterPro" id="IPR016032">
    <property type="entry name" value="Sig_transdc_resp-reg_C-effctor"/>
</dbReference>
<reference evidence="3" key="1">
    <citation type="journal article" date="2019" name="Int. J. Syst. Evol. Microbiol.">
        <title>The Global Catalogue of Microorganisms (GCM) 10K type strain sequencing project: providing services to taxonomists for standard genome sequencing and annotation.</title>
        <authorList>
            <consortium name="The Broad Institute Genomics Platform"/>
            <consortium name="The Broad Institute Genome Sequencing Center for Infectious Disease"/>
            <person name="Wu L."/>
            <person name="Ma J."/>
        </authorList>
    </citation>
    <scope>NUCLEOTIDE SEQUENCE [LARGE SCALE GENOMIC DNA]</scope>
    <source>
        <strain evidence="3">JCM 31696</strain>
    </source>
</reference>
<accession>A0ABW3CPK4</accession>
<dbReference type="SUPFAM" id="SSF46894">
    <property type="entry name" value="C-terminal effector domain of the bipartite response regulators"/>
    <property type="match status" value="1"/>
</dbReference>
<name>A0ABW3CPK4_9ACTN</name>
<dbReference type="Gene3D" id="1.10.10.10">
    <property type="entry name" value="Winged helix-like DNA-binding domain superfamily/Winged helix DNA-binding domain"/>
    <property type="match status" value="1"/>
</dbReference>
<feature type="domain" description="HTH luxR-type" evidence="1">
    <location>
        <begin position="11"/>
        <end position="42"/>
    </location>
</feature>
<dbReference type="InterPro" id="IPR036388">
    <property type="entry name" value="WH-like_DNA-bd_sf"/>
</dbReference>
<gene>
    <name evidence="2" type="ORF">ACFQ07_26675</name>
</gene>
<comment type="caution">
    <text evidence="2">The sequence shown here is derived from an EMBL/GenBank/DDBJ whole genome shotgun (WGS) entry which is preliminary data.</text>
</comment>
<dbReference type="Proteomes" id="UP001597083">
    <property type="component" value="Unassembled WGS sequence"/>
</dbReference>
<evidence type="ECO:0000313" key="3">
    <source>
        <dbReference type="Proteomes" id="UP001597083"/>
    </source>
</evidence>
<protein>
    <submittedName>
        <fullName evidence="2">LuxR C-terminal-related transcriptional regulator</fullName>
    </submittedName>
</protein>
<keyword evidence="3" id="KW-1185">Reference proteome</keyword>
<dbReference type="InterPro" id="IPR000792">
    <property type="entry name" value="Tscrpt_reg_LuxR_C"/>
</dbReference>
<dbReference type="Pfam" id="PF00196">
    <property type="entry name" value="GerE"/>
    <property type="match status" value="1"/>
</dbReference>
<evidence type="ECO:0000313" key="2">
    <source>
        <dbReference type="EMBL" id="MFD0855855.1"/>
    </source>
</evidence>
<proteinExistence type="predicted"/>
<sequence length="92" mass="9916">MPTRAGGLNALALAREGLINQDIGARLFISARTVEEHLSKVSKNPGSAGRAEDRVGRARVVHPPDTTSVVTELSGLHRILGLYRLSGYLTWP</sequence>
<evidence type="ECO:0000259" key="1">
    <source>
        <dbReference type="Pfam" id="PF00196"/>
    </source>
</evidence>
<organism evidence="2 3">
    <name type="scientific">Actinomadura adrarensis</name>
    <dbReference type="NCBI Taxonomy" id="1819600"/>
    <lineage>
        <taxon>Bacteria</taxon>
        <taxon>Bacillati</taxon>
        <taxon>Actinomycetota</taxon>
        <taxon>Actinomycetes</taxon>
        <taxon>Streptosporangiales</taxon>
        <taxon>Thermomonosporaceae</taxon>
        <taxon>Actinomadura</taxon>
    </lineage>
</organism>
<dbReference type="EMBL" id="JBHTIR010003824">
    <property type="protein sequence ID" value="MFD0855855.1"/>
    <property type="molecule type" value="Genomic_DNA"/>
</dbReference>